<reference evidence="3 4" key="1">
    <citation type="submission" date="2022-11" db="EMBL/GenBank/DDBJ databases">
        <title>Minimal conservation of predation-associated metabolite biosynthetic gene clusters underscores biosynthetic potential of Myxococcota including descriptions for ten novel species: Archangium lansinium sp. nov., Myxococcus landrumus sp. nov., Nannocystis bai.</title>
        <authorList>
            <person name="Ahearne A."/>
            <person name="Stevens C."/>
            <person name="Phillips K."/>
        </authorList>
    </citation>
    <scope>NUCLEOTIDE SEQUENCE [LARGE SCALE GENOMIC DNA]</scope>
    <source>
        <strain evidence="3 4">MIWBW</strain>
    </source>
</reference>
<dbReference type="SMART" id="SM00530">
    <property type="entry name" value="HTH_XRE"/>
    <property type="match status" value="1"/>
</dbReference>
<feature type="region of interest" description="Disordered" evidence="1">
    <location>
        <begin position="111"/>
        <end position="130"/>
    </location>
</feature>
<dbReference type="Pfam" id="PF01381">
    <property type="entry name" value="HTH_3"/>
    <property type="match status" value="1"/>
</dbReference>
<name>A0ABT4A3V6_9BACT</name>
<dbReference type="CDD" id="cd00093">
    <property type="entry name" value="HTH_XRE"/>
    <property type="match status" value="1"/>
</dbReference>
<protein>
    <submittedName>
        <fullName evidence="3">Helix-turn-helix transcriptional regulator</fullName>
    </submittedName>
</protein>
<evidence type="ECO:0000313" key="4">
    <source>
        <dbReference type="Proteomes" id="UP001207654"/>
    </source>
</evidence>
<dbReference type="Gene3D" id="1.10.260.40">
    <property type="entry name" value="lambda repressor-like DNA-binding domains"/>
    <property type="match status" value="1"/>
</dbReference>
<gene>
    <name evidence="3" type="ORF">OV287_17810</name>
</gene>
<dbReference type="SUPFAM" id="SSF47413">
    <property type="entry name" value="lambda repressor-like DNA-binding domains"/>
    <property type="match status" value="1"/>
</dbReference>
<dbReference type="Proteomes" id="UP001207654">
    <property type="component" value="Unassembled WGS sequence"/>
</dbReference>
<dbReference type="InterPro" id="IPR001387">
    <property type="entry name" value="Cro/C1-type_HTH"/>
</dbReference>
<sequence length="130" mass="14094">MGEVARNARKQARLTQADVAERVGLATEVYGRLERGGMLPSVPTLLKLCFVLRADANALLGITSGSLPVLVDEPKQGKEEEAPRVRQVLRHLRRLTPTQLNAIGHVASTFAKSNAAPPEAKNECLQEQST</sequence>
<comment type="caution">
    <text evidence="3">The sequence shown here is derived from an EMBL/GenBank/DDBJ whole genome shotgun (WGS) entry which is preliminary data.</text>
</comment>
<organism evidence="3 4">
    <name type="scientific">Archangium lansingense</name>
    <dbReference type="NCBI Taxonomy" id="2995310"/>
    <lineage>
        <taxon>Bacteria</taxon>
        <taxon>Pseudomonadati</taxon>
        <taxon>Myxococcota</taxon>
        <taxon>Myxococcia</taxon>
        <taxon>Myxococcales</taxon>
        <taxon>Cystobacterineae</taxon>
        <taxon>Archangiaceae</taxon>
        <taxon>Archangium</taxon>
    </lineage>
</organism>
<evidence type="ECO:0000259" key="2">
    <source>
        <dbReference type="PROSITE" id="PS50943"/>
    </source>
</evidence>
<evidence type="ECO:0000313" key="3">
    <source>
        <dbReference type="EMBL" id="MCY1076335.1"/>
    </source>
</evidence>
<proteinExistence type="predicted"/>
<dbReference type="PROSITE" id="PS50943">
    <property type="entry name" value="HTH_CROC1"/>
    <property type="match status" value="1"/>
</dbReference>
<evidence type="ECO:0000256" key="1">
    <source>
        <dbReference type="SAM" id="MobiDB-lite"/>
    </source>
</evidence>
<accession>A0ABT4A3V6</accession>
<feature type="domain" description="HTH cro/C1-type" evidence="2">
    <location>
        <begin position="6"/>
        <end position="59"/>
    </location>
</feature>
<keyword evidence="4" id="KW-1185">Reference proteome</keyword>
<dbReference type="InterPro" id="IPR010982">
    <property type="entry name" value="Lambda_DNA-bd_dom_sf"/>
</dbReference>
<dbReference type="EMBL" id="JAPNKA010000001">
    <property type="protein sequence ID" value="MCY1076335.1"/>
    <property type="molecule type" value="Genomic_DNA"/>
</dbReference>